<gene>
    <name evidence="1" type="ORF">SAMN04489758_11539</name>
</gene>
<dbReference type="RefSeq" id="WP_092353937.1">
    <property type="nucleotide sequence ID" value="NZ_CAOJGJ010000049.1"/>
</dbReference>
<keyword evidence="2" id="KW-1185">Reference proteome</keyword>
<dbReference type="AlphaFoldDB" id="A0A1I0EZM5"/>
<evidence type="ECO:0000313" key="1">
    <source>
        <dbReference type="EMBL" id="SET50818.1"/>
    </source>
</evidence>
<reference evidence="2" key="1">
    <citation type="submission" date="2016-10" db="EMBL/GenBank/DDBJ databases">
        <authorList>
            <person name="Varghese N."/>
            <person name="Submissions S."/>
        </authorList>
    </citation>
    <scope>NUCLEOTIDE SEQUENCE [LARGE SCALE GENOMIC DNA]</scope>
    <source>
        <strain evidence="2">DSM 1551</strain>
    </source>
</reference>
<protein>
    <recommendedName>
        <fullName evidence="3">RiboL-PSP-HEPN domain-containing protein</fullName>
    </recommendedName>
</protein>
<dbReference type="Proteomes" id="UP000198558">
    <property type="component" value="Unassembled WGS sequence"/>
</dbReference>
<proteinExistence type="predicted"/>
<dbReference type="GeneID" id="78288438"/>
<name>A0A1I0EZM5_9FIRM</name>
<organism evidence="1 2">
    <name type="scientific">Thomasclavelia cocleata</name>
    <dbReference type="NCBI Taxonomy" id="69824"/>
    <lineage>
        <taxon>Bacteria</taxon>
        <taxon>Bacillati</taxon>
        <taxon>Bacillota</taxon>
        <taxon>Erysipelotrichia</taxon>
        <taxon>Erysipelotrichales</taxon>
        <taxon>Coprobacillaceae</taxon>
        <taxon>Thomasclavelia</taxon>
    </lineage>
</organism>
<evidence type="ECO:0008006" key="3">
    <source>
        <dbReference type="Google" id="ProtNLM"/>
    </source>
</evidence>
<dbReference type="OrthoDB" id="2339972at2"/>
<dbReference type="EMBL" id="FOIN01000015">
    <property type="protein sequence ID" value="SET50818.1"/>
    <property type="molecule type" value="Genomic_DNA"/>
</dbReference>
<evidence type="ECO:0000313" key="2">
    <source>
        <dbReference type="Proteomes" id="UP000198558"/>
    </source>
</evidence>
<sequence length="288" mass="34505">MQIYDLDFETRFSQLKNQIDYLNNINESMSEKREKYRLFAQENSIDFISLETCCRMFERTVLIDAYTLSEQLVKSLYYELIEKDRHENDCLNKFINSKVNSDKFSPNVKYNEIEKRLKQDLLSDFKFIYSKSSDEIQSYNSMVDARHKYAHSGSYLFNNNQFNDVVAVIDYLYMEFIILIKNKADFRIAFQEAFRKLKELVVEVEKKIVLFCNDNCPERKNELKNSLKTLRDHTTFIVEKYDQYLRKSILLENFYNGIKSFKDIDLRSIHRSIEIFDLAKSNVKICVF</sequence>
<accession>A0A1I0EZM5</accession>